<feature type="region of interest" description="Disordered" evidence="1">
    <location>
        <begin position="68"/>
        <end position="96"/>
    </location>
</feature>
<evidence type="ECO:0000313" key="2">
    <source>
        <dbReference type="EMBL" id="PRP84335.1"/>
    </source>
</evidence>
<dbReference type="Proteomes" id="UP000241769">
    <property type="component" value="Unassembled WGS sequence"/>
</dbReference>
<evidence type="ECO:0000313" key="3">
    <source>
        <dbReference type="Proteomes" id="UP000241769"/>
    </source>
</evidence>
<sequence>MSDHLNILAHIFIASESDKLIFTDEQLDAFKPSCHLAADFPAICASVGVFPHPGVTVRPFHRGGDLHSFPQTQTAMRPQSAASPIPKSTGRSPTLPKGENLVEIRGVIEMPLKGFALRYDCHEIENWKELLSQLSLCRSVIELDIDYCTSFSHLLWSFPSDAESTVNLLSQGVVGGAVLTPLSVASNSNSLPTAGINREFAPLATVISSAGEFLSKSFAHLQSLSLRSNHTSPREAKIYAELILRNRSITFLNLWDNNIGDEGAMAIGEALRYNYILLYLNLAKNQIGPTGADYISLSLGRFRLTPNQAFERKKLIRELDKRKKEAISRKRRVNKGKSKAKPMTASGAQEEPAAATPAQKKSPTPASKTDDEAYEIEMLIQELEVTETEGLSYGTGNRSLVYLNITQNDFEPADLYPTFHRVNQINPIIQRILLDEENV</sequence>
<dbReference type="EMBL" id="MDYQ01000065">
    <property type="protein sequence ID" value="PRP84335.1"/>
    <property type="molecule type" value="Genomic_DNA"/>
</dbReference>
<dbReference type="Pfam" id="PF13516">
    <property type="entry name" value="LRR_6"/>
    <property type="match status" value="2"/>
</dbReference>
<dbReference type="InParanoid" id="A0A2P6NK43"/>
<dbReference type="Gene3D" id="3.80.10.10">
    <property type="entry name" value="Ribonuclease Inhibitor"/>
    <property type="match status" value="1"/>
</dbReference>
<evidence type="ECO:0000256" key="1">
    <source>
        <dbReference type="SAM" id="MobiDB-lite"/>
    </source>
</evidence>
<protein>
    <submittedName>
        <fullName evidence="2">Uncharacterized protein</fullName>
    </submittedName>
</protein>
<dbReference type="SMART" id="SM00368">
    <property type="entry name" value="LRR_RI"/>
    <property type="match status" value="2"/>
</dbReference>
<reference evidence="2 3" key="1">
    <citation type="journal article" date="2018" name="Genome Biol. Evol.">
        <title>Multiple Roots of Fruiting Body Formation in Amoebozoa.</title>
        <authorList>
            <person name="Hillmann F."/>
            <person name="Forbes G."/>
            <person name="Novohradska S."/>
            <person name="Ferling I."/>
            <person name="Riege K."/>
            <person name="Groth M."/>
            <person name="Westermann M."/>
            <person name="Marz M."/>
            <person name="Spaller T."/>
            <person name="Winckler T."/>
            <person name="Schaap P."/>
            <person name="Glockner G."/>
        </authorList>
    </citation>
    <scope>NUCLEOTIDE SEQUENCE [LARGE SCALE GENOMIC DNA]</scope>
    <source>
        <strain evidence="2 3">Jena</strain>
    </source>
</reference>
<feature type="compositionally biased region" description="Low complexity" evidence="1">
    <location>
        <begin position="348"/>
        <end position="361"/>
    </location>
</feature>
<dbReference type="InterPro" id="IPR001611">
    <property type="entry name" value="Leu-rich_rpt"/>
</dbReference>
<proteinExistence type="predicted"/>
<dbReference type="OrthoDB" id="120976at2759"/>
<accession>A0A2P6NK43</accession>
<name>A0A2P6NK43_9EUKA</name>
<gene>
    <name evidence="2" type="ORF">PROFUN_07636</name>
</gene>
<dbReference type="InterPro" id="IPR053040">
    <property type="entry name" value="LRR-containing_protein_71"/>
</dbReference>
<dbReference type="STRING" id="1890364.A0A2P6NK43"/>
<dbReference type="InterPro" id="IPR032675">
    <property type="entry name" value="LRR_dom_sf"/>
</dbReference>
<feature type="compositionally biased region" description="Basic residues" evidence="1">
    <location>
        <begin position="329"/>
        <end position="340"/>
    </location>
</feature>
<feature type="compositionally biased region" description="Polar residues" evidence="1">
    <location>
        <begin position="69"/>
        <end position="82"/>
    </location>
</feature>
<dbReference type="AlphaFoldDB" id="A0A2P6NK43"/>
<dbReference type="PANTHER" id="PTHR46984:SF1">
    <property type="entry name" value="LEUCINE-RICH REPEAT-CONTAINING PROTEIN 71"/>
    <property type="match status" value="1"/>
</dbReference>
<dbReference type="SUPFAM" id="SSF52047">
    <property type="entry name" value="RNI-like"/>
    <property type="match status" value="1"/>
</dbReference>
<comment type="caution">
    <text evidence="2">The sequence shown here is derived from an EMBL/GenBank/DDBJ whole genome shotgun (WGS) entry which is preliminary data.</text>
</comment>
<dbReference type="PANTHER" id="PTHR46984">
    <property type="entry name" value="LEUCINE-RICH REPEAT-CONTAINING PROTEIN 71"/>
    <property type="match status" value="1"/>
</dbReference>
<organism evidence="2 3">
    <name type="scientific">Planoprotostelium fungivorum</name>
    <dbReference type="NCBI Taxonomy" id="1890364"/>
    <lineage>
        <taxon>Eukaryota</taxon>
        <taxon>Amoebozoa</taxon>
        <taxon>Evosea</taxon>
        <taxon>Variosea</taxon>
        <taxon>Cavosteliida</taxon>
        <taxon>Cavosteliaceae</taxon>
        <taxon>Planoprotostelium</taxon>
    </lineage>
</organism>
<feature type="region of interest" description="Disordered" evidence="1">
    <location>
        <begin position="326"/>
        <end position="369"/>
    </location>
</feature>
<keyword evidence="3" id="KW-1185">Reference proteome</keyword>